<dbReference type="InterPro" id="IPR036236">
    <property type="entry name" value="Znf_C2H2_sf"/>
</dbReference>
<reference evidence="8" key="1">
    <citation type="journal article" date="2011" name="Nat. Genet.">
        <title>The Arabidopsis lyrata genome sequence and the basis of rapid genome size change.</title>
        <authorList>
            <person name="Hu T.T."/>
            <person name="Pattyn P."/>
            <person name="Bakker E.G."/>
            <person name="Cao J."/>
            <person name="Cheng J.-F."/>
            <person name="Clark R.M."/>
            <person name="Fahlgren N."/>
            <person name="Fawcett J.A."/>
            <person name="Grimwood J."/>
            <person name="Gundlach H."/>
            <person name="Haberer G."/>
            <person name="Hollister J.D."/>
            <person name="Ossowski S."/>
            <person name="Ottilar R.P."/>
            <person name="Salamov A.A."/>
            <person name="Schneeberger K."/>
            <person name="Spannagl M."/>
            <person name="Wang X."/>
            <person name="Yang L."/>
            <person name="Nasrallah M.E."/>
            <person name="Bergelson J."/>
            <person name="Carrington J.C."/>
            <person name="Gaut B.S."/>
            <person name="Schmutz J."/>
            <person name="Mayer K.F.X."/>
            <person name="Van de Peer Y."/>
            <person name="Grigoriev I.V."/>
            <person name="Nordborg M."/>
            <person name="Weigel D."/>
            <person name="Guo Y.-L."/>
        </authorList>
    </citation>
    <scope>NUCLEOTIDE SEQUENCE [LARGE SCALE GENOMIC DNA]</scope>
    <source>
        <strain evidence="8">cv. MN47</strain>
    </source>
</reference>
<protein>
    <submittedName>
        <fullName evidence="7">Predicted protein</fullName>
    </submittedName>
</protein>
<dbReference type="GO" id="GO:0008270">
    <property type="term" value="F:zinc ion binding"/>
    <property type="evidence" value="ECO:0007669"/>
    <property type="project" value="UniProtKB-KW"/>
</dbReference>
<evidence type="ECO:0000313" key="8">
    <source>
        <dbReference type="Proteomes" id="UP000008694"/>
    </source>
</evidence>
<dbReference type="SMART" id="SM00614">
    <property type="entry name" value="ZnF_BED"/>
    <property type="match status" value="1"/>
</dbReference>
<keyword evidence="8" id="KW-1185">Reference proteome</keyword>
<dbReference type="EMBL" id="GL348720">
    <property type="protein sequence ID" value="EFH42784.1"/>
    <property type="molecule type" value="Genomic_DNA"/>
</dbReference>
<organism evidence="8">
    <name type="scientific">Arabidopsis lyrata subsp. lyrata</name>
    <name type="common">Lyre-leaved rock-cress</name>
    <dbReference type="NCBI Taxonomy" id="81972"/>
    <lineage>
        <taxon>Eukaryota</taxon>
        <taxon>Viridiplantae</taxon>
        <taxon>Streptophyta</taxon>
        <taxon>Embryophyta</taxon>
        <taxon>Tracheophyta</taxon>
        <taxon>Spermatophyta</taxon>
        <taxon>Magnoliopsida</taxon>
        <taxon>eudicotyledons</taxon>
        <taxon>Gunneridae</taxon>
        <taxon>Pentapetalae</taxon>
        <taxon>rosids</taxon>
        <taxon>malvids</taxon>
        <taxon>Brassicales</taxon>
        <taxon>Brassicaceae</taxon>
        <taxon>Camelineae</taxon>
        <taxon>Arabidopsis</taxon>
    </lineage>
</organism>
<evidence type="ECO:0000256" key="1">
    <source>
        <dbReference type="ARBA" id="ARBA00022723"/>
    </source>
</evidence>
<dbReference type="PANTHER" id="PTHR34396">
    <property type="entry name" value="OS03G0264950 PROTEIN-RELATED"/>
    <property type="match status" value="1"/>
</dbReference>
<name>D7MND2_ARALL</name>
<evidence type="ECO:0000259" key="6">
    <source>
        <dbReference type="PROSITE" id="PS50808"/>
    </source>
</evidence>
<dbReference type="PANTHER" id="PTHR34396:SF27">
    <property type="entry name" value="OS08G0208700 PROTEIN"/>
    <property type="match status" value="1"/>
</dbReference>
<keyword evidence="1" id="KW-0479">Metal-binding</keyword>
<dbReference type="Proteomes" id="UP000008694">
    <property type="component" value="Unassembled WGS sequence"/>
</dbReference>
<dbReference type="SUPFAM" id="SSF57667">
    <property type="entry name" value="beta-beta-alpha zinc fingers"/>
    <property type="match status" value="1"/>
</dbReference>
<evidence type="ECO:0000256" key="4">
    <source>
        <dbReference type="PROSITE-ProRule" id="PRU00027"/>
    </source>
</evidence>
<keyword evidence="2 4" id="KW-0863">Zinc-finger</keyword>
<dbReference type="Pfam" id="PF02892">
    <property type="entry name" value="zf-BED"/>
    <property type="match status" value="1"/>
</dbReference>
<dbReference type="AlphaFoldDB" id="D7MND2"/>
<dbReference type="InterPro" id="IPR003656">
    <property type="entry name" value="Znf_BED"/>
</dbReference>
<dbReference type="Gramene" id="fgenesh1_pg.C_scaffold_8002293">
    <property type="protein sequence ID" value="fgenesh1_pg.C_scaffold_8002293"/>
    <property type="gene ID" value="fgenesh1_pg.C_scaffold_8002293"/>
</dbReference>
<dbReference type="GO" id="GO:1990837">
    <property type="term" value="F:sequence-specific double-stranded DNA binding"/>
    <property type="evidence" value="ECO:0007669"/>
    <property type="project" value="TreeGrafter"/>
</dbReference>
<dbReference type="HOGENOM" id="CLU_152797_0_0_1"/>
<evidence type="ECO:0000256" key="3">
    <source>
        <dbReference type="ARBA" id="ARBA00022833"/>
    </source>
</evidence>
<dbReference type="eggNOG" id="KOG1121">
    <property type="taxonomic scope" value="Eukaryota"/>
</dbReference>
<proteinExistence type="predicted"/>
<keyword evidence="3" id="KW-0862">Zinc</keyword>
<dbReference type="InterPro" id="IPR053031">
    <property type="entry name" value="Cuticle_assoc_protein"/>
</dbReference>
<evidence type="ECO:0000256" key="2">
    <source>
        <dbReference type="ARBA" id="ARBA00022771"/>
    </source>
</evidence>
<dbReference type="PROSITE" id="PS50808">
    <property type="entry name" value="ZF_BED"/>
    <property type="match status" value="1"/>
</dbReference>
<sequence length="163" mass="18507">MESESENNNDDNLGQEIDREEDGPPPSSVGGKRTKSQRSSSGFAVKPRKRPAHRAPVWKHFVQQEDNLALSKCRYCGQLIGCDTVKTGTSAMTKHIKRCKLFKMYESDSQKVLAGDSSGVMTAIKYDKWFTDSCPIISWPLNWSWKLRRTMTTYQMHPCSIVT</sequence>
<dbReference type="GO" id="GO:0005634">
    <property type="term" value="C:nucleus"/>
    <property type="evidence" value="ECO:0007669"/>
    <property type="project" value="TreeGrafter"/>
</dbReference>
<dbReference type="GO" id="GO:0006357">
    <property type="term" value="P:regulation of transcription by RNA polymerase II"/>
    <property type="evidence" value="ECO:0007669"/>
    <property type="project" value="TreeGrafter"/>
</dbReference>
<gene>
    <name evidence="7" type="ORF">ARALYDRAFT_358506</name>
</gene>
<feature type="region of interest" description="Disordered" evidence="5">
    <location>
        <begin position="1"/>
        <end position="51"/>
    </location>
</feature>
<evidence type="ECO:0000313" key="7">
    <source>
        <dbReference type="EMBL" id="EFH42784.1"/>
    </source>
</evidence>
<feature type="domain" description="BED-type" evidence="6">
    <location>
        <begin position="52"/>
        <end position="112"/>
    </location>
</feature>
<evidence type="ECO:0000256" key="5">
    <source>
        <dbReference type="SAM" id="MobiDB-lite"/>
    </source>
</evidence>
<accession>D7MND2</accession>